<gene>
    <name evidence="2" type="ORF">AMON00008_LOCUS13749</name>
</gene>
<accession>A0A7S4Q8R9</accession>
<feature type="region of interest" description="Disordered" evidence="1">
    <location>
        <begin position="138"/>
        <end position="203"/>
    </location>
</feature>
<protein>
    <submittedName>
        <fullName evidence="2">Uncharacterized protein</fullName>
    </submittedName>
</protein>
<evidence type="ECO:0000313" key="2">
    <source>
        <dbReference type="EMBL" id="CAE4574130.1"/>
    </source>
</evidence>
<proteinExistence type="predicted"/>
<name>A0A7S4Q8R9_9DINO</name>
<sequence length="231" mass="24840">MDIRRTRAGRRSMVTQFSAVLCVRGDPPGSSHALAAEAAGQGGGSRTSQSAIPRARDVVEAFAQEGLAVSGPQAGVGARGWRTVCGAGTPACSCDVCARPAWVRKQLRKIDKPLSMYELRDTFERLQAEARRRIPVQRGRVNQRTGSRGSQGLILPPAGHVRSNRSVETSTVGTQTDRAAEGADQEVEQAGMFPQGAAREDSHRRRGFLAALGYMRLPLRRHSATVQPSPT</sequence>
<evidence type="ECO:0000256" key="1">
    <source>
        <dbReference type="SAM" id="MobiDB-lite"/>
    </source>
</evidence>
<feature type="region of interest" description="Disordered" evidence="1">
    <location>
        <begin position="32"/>
        <end position="51"/>
    </location>
</feature>
<dbReference type="EMBL" id="HBNR01020699">
    <property type="protein sequence ID" value="CAE4574130.1"/>
    <property type="molecule type" value="Transcribed_RNA"/>
</dbReference>
<feature type="compositionally biased region" description="Polar residues" evidence="1">
    <location>
        <begin position="140"/>
        <end position="150"/>
    </location>
</feature>
<organism evidence="2">
    <name type="scientific">Alexandrium monilatum</name>
    <dbReference type="NCBI Taxonomy" id="311494"/>
    <lineage>
        <taxon>Eukaryota</taxon>
        <taxon>Sar</taxon>
        <taxon>Alveolata</taxon>
        <taxon>Dinophyceae</taxon>
        <taxon>Gonyaulacales</taxon>
        <taxon>Pyrocystaceae</taxon>
        <taxon>Alexandrium</taxon>
    </lineage>
</organism>
<feature type="compositionally biased region" description="Polar residues" evidence="1">
    <location>
        <begin position="164"/>
        <end position="177"/>
    </location>
</feature>
<reference evidence="2" key="1">
    <citation type="submission" date="2021-01" db="EMBL/GenBank/DDBJ databases">
        <authorList>
            <person name="Corre E."/>
            <person name="Pelletier E."/>
            <person name="Niang G."/>
            <person name="Scheremetjew M."/>
            <person name="Finn R."/>
            <person name="Kale V."/>
            <person name="Holt S."/>
            <person name="Cochrane G."/>
            <person name="Meng A."/>
            <person name="Brown T."/>
            <person name="Cohen L."/>
        </authorList>
    </citation>
    <scope>NUCLEOTIDE SEQUENCE</scope>
    <source>
        <strain evidence="2">CCMP3105</strain>
    </source>
</reference>
<dbReference type="AlphaFoldDB" id="A0A7S4Q8R9"/>